<dbReference type="PROSITE" id="PS50297">
    <property type="entry name" value="ANK_REP_REGION"/>
    <property type="match status" value="1"/>
</dbReference>
<keyword evidence="3" id="KW-0677">Repeat</keyword>
<dbReference type="Pfam" id="PF12796">
    <property type="entry name" value="Ank_2"/>
    <property type="match status" value="2"/>
</dbReference>
<evidence type="ECO:0000256" key="4">
    <source>
        <dbReference type="ARBA" id="ARBA00022989"/>
    </source>
</evidence>
<dbReference type="Pfam" id="PF13962">
    <property type="entry name" value="PGG"/>
    <property type="match status" value="1"/>
</dbReference>
<dbReference type="EMBL" id="JAZDWU010000002">
    <property type="protein sequence ID" value="KAL0009948.1"/>
    <property type="molecule type" value="Genomic_DNA"/>
</dbReference>
<evidence type="ECO:0000256" key="8">
    <source>
        <dbReference type="SAM" id="Phobius"/>
    </source>
</evidence>
<dbReference type="GO" id="GO:0005886">
    <property type="term" value="C:plasma membrane"/>
    <property type="evidence" value="ECO:0007669"/>
    <property type="project" value="TreeGrafter"/>
</dbReference>
<sequence length="454" mass="50815">MNDGGDDIVDLYNASASGCTTTLKNLINKDPHILHKISLTPFSETPLHISALLGHLDFTKTLLAQNPRLASELDYHERSPLHLASAEGHIEIVQAQLHAFEDACLILDQDGNIPLHYAAMRGRVDVMKKLIVVRPDSTQVVLRGKETLLHLCVKYNQLEPLKLLVESTSENGHFLNSKNSEGGNTILHLAVTLKQIETVKFLLSVDKVKEEVNSLNKKDSTALKMLEDYPKDFNSFAIRNMLLDASARVEKVNNASESIEITQSRNKWWRKWWKHLKYQGDWATENRGSIMIVATMITTLTCQQTANPPGDIWQQGGYVLMSEKDNYTVFAGTSVVGSYDVGSYVVFMVFNAISFIASVIVTFLLISGFPTKNKFCMGLLTIALCTTLAFLVITYLVAIYMVISSSEYFNYKVYELTQKGVLGSLAAVIVLVFLIRLIRILVWVGRKIKKPIPT</sequence>
<evidence type="ECO:0000256" key="3">
    <source>
        <dbReference type="ARBA" id="ARBA00022737"/>
    </source>
</evidence>
<keyword evidence="11" id="KW-1185">Reference proteome</keyword>
<keyword evidence="2 8" id="KW-0812">Transmembrane</keyword>
<dbReference type="PANTHER" id="PTHR24186:SF37">
    <property type="entry name" value="PGG DOMAIN-CONTAINING PROTEIN"/>
    <property type="match status" value="1"/>
</dbReference>
<comment type="caution">
    <text evidence="10">The sequence shown here is derived from an EMBL/GenBank/DDBJ whole genome shotgun (WGS) entry which is preliminary data.</text>
</comment>
<dbReference type="SUPFAM" id="SSF48403">
    <property type="entry name" value="Ankyrin repeat"/>
    <property type="match status" value="1"/>
</dbReference>
<comment type="subcellular location">
    <subcellularLocation>
        <location evidence="1">Membrane</location>
        <topology evidence="1">Multi-pass membrane protein</topology>
    </subcellularLocation>
</comment>
<evidence type="ECO:0000256" key="5">
    <source>
        <dbReference type="ARBA" id="ARBA00023043"/>
    </source>
</evidence>
<dbReference type="Proteomes" id="UP001459277">
    <property type="component" value="Unassembled WGS sequence"/>
</dbReference>
<gene>
    <name evidence="10" type="ORF">SO802_005056</name>
</gene>
<keyword evidence="4 8" id="KW-1133">Transmembrane helix</keyword>
<evidence type="ECO:0000256" key="7">
    <source>
        <dbReference type="PROSITE-ProRule" id="PRU00023"/>
    </source>
</evidence>
<feature type="domain" description="PGG" evidence="9">
    <location>
        <begin position="282"/>
        <end position="402"/>
    </location>
</feature>
<dbReference type="InterPro" id="IPR036770">
    <property type="entry name" value="Ankyrin_rpt-contain_sf"/>
</dbReference>
<evidence type="ECO:0000256" key="1">
    <source>
        <dbReference type="ARBA" id="ARBA00004141"/>
    </source>
</evidence>
<evidence type="ECO:0000259" key="9">
    <source>
        <dbReference type="Pfam" id="PF13962"/>
    </source>
</evidence>
<dbReference type="PROSITE" id="PS50088">
    <property type="entry name" value="ANK_REPEAT"/>
    <property type="match status" value="1"/>
</dbReference>
<dbReference type="PANTHER" id="PTHR24186">
    <property type="entry name" value="PROTEIN PHOSPHATASE 1 REGULATORY SUBUNIT"/>
    <property type="match status" value="1"/>
</dbReference>
<feature type="repeat" description="ANK" evidence="7">
    <location>
        <begin position="110"/>
        <end position="131"/>
    </location>
</feature>
<feature type="transmembrane region" description="Helical" evidence="8">
    <location>
        <begin position="423"/>
        <end position="444"/>
    </location>
</feature>
<dbReference type="Gene3D" id="1.25.40.20">
    <property type="entry name" value="Ankyrin repeat-containing domain"/>
    <property type="match status" value="1"/>
</dbReference>
<keyword evidence="5 7" id="KW-0040">ANK repeat</keyword>
<evidence type="ECO:0000313" key="11">
    <source>
        <dbReference type="Proteomes" id="UP001459277"/>
    </source>
</evidence>
<dbReference type="InterPro" id="IPR002110">
    <property type="entry name" value="Ankyrin_rpt"/>
</dbReference>
<keyword evidence="6 8" id="KW-0472">Membrane</keyword>
<evidence type="ECO:0000256" key="6">
    <source>
        <dbReference type="ARBA" id="ARBA00023136"/>
    </source>
</evidence>
<proteinExistence type="predicted"/>
<dbReference type="SMART" id="SM00248">
    <property type="entry name" value="ANK"/>
    <property type="match status" value="5"/>
</dbReference>
<dbReference type="InterPro" id="IPR026961">
    <property type="entry name" value="PGG_dom"/>
</dbReference>
<evidence type="ECO:0000256" key="2">
    <source>
        <dbReference type="ARBA" id="ARBA00022692"/>
    </source>
</evidence>
<dbReference type="AlphaFoldDB" id="A0AAW2DH33"/>
<protein>
    <recommendedName>
        <fullName evidence="9">PGG domain-containing protein</fullName>
    </recommendedName>
</protein>
<accession>A0AAW2DH33</accession>
<reference evidence="10 11" key="1">
    <citation type="submission" date="2024-01" db="EMBL/GenBank/DDBJ databases">
        <title>A telomere-to-telomere, gap-free genome of sweet tea (Lithocarpus litseifolius).</title>
        <authorList>
            <person name="Zhou J."/>
        </authorList>
    </citation>
    <scope>NUCLEOTIDE SEQUENCE [LARGE SCALE GENOMIC DNA]</scope>
    <source>
        <strain evidence="10">Zhou-2022a</strain>
        <tissue evidence="10">Leaf</tissue>
    </source>
</reference>
<name>A0AAW2DH33_9ROSI</name>
<organism evidence="10 11">
    <name type="scientific">Lithocarpus litseifolius</name>
    <dbReference type="NCBI Taxonomy" id="425828"/>
    <lineage>
        <taxon>Eukaryota</taxon>
        <taxon>Viridiplantae</taxon>
        <taxon>Streptophyta</taxon>
        <taxon>Embryophyta</taxon>
        <taxon>Tracheophyta</taxon>
        <taxon>Spermatophyta</taxon>
        <taxon>Magnoliopsida</taxon>
        <taxon>eudicotyledons</taxon>
        <taxon>Gunneridae</taxon>
        <taxon>Pentapetalae</taxon>
        <taxon>rosids</taxon>
        <taxon>fabids</taxon>
        <taxon>Fagales</taxon>
        <taxon>Fagaceae</taxon>
        <taxon>Lithocarpus</taxon>
    </lineage>
</organism>
<feature type="transmembrane region" description="Helical" evidence="8">
    <location>
        <begin position="378"/>
        <end position="403"/>
    </location>
</feature>
<evidence type="ECO:0000313" key="10">
    <source>
        <dbReference type="EMBL" id="KAL0009948.1"/>
    </source>
</evidence>
<feature type="transmembrane region" description="Helical" evidence="8">
    <location>
        <begin position="344"/>
        <end position="366"/>
    </location>
</feature>